<accession>M5G258</accession>
<sequence length="628" mass="67826">MRKEHEEKMKAEMEKLEEMQKNQAWAAAVSNGMRAEMERQLYLQSRGINLVDYFSQHPDTGFPGYMQHQAAANRRQDVHWQGPRQGAPQSNQQKNEKKKSRKGDQYANYEQPGAEAGYSGYPWTDTTAGPPGPSEYATDWGNASHGLQPYGQDPAQKHKSKKGKKGQQEGADQRTGYSWQNGAAEGLSFGGHGQFFGHAQNPNDWGTPAGPALNSAQHIGWDEQAADGKNKGKKNKSSKKQRNWRDEQVDPYNAQGEGCGAWGSQMQNDHVQYDASGKNHEPSQSPGGWGGASHGDYGGFAADPSSGWPAEDQVAADAGKQTISKRGGPLKGILKLFRRGSKKQSGNYASNDWAGQSDWGAPNVQVQVETHTQAQKTDWSTWPAAGEPSGVQGGHASGYGGAAPNPGWPGSLTATGGGGWPTGATNQVQDPGWEQGGMSTHRGQDGGWVDLAAMAMSQNDGGHWSQAATSTHRGHQGRSWDQTANGHPPSMHHGQGGFMPQANGPPAQSLYRGGGGYGRSPMPGMRPALDPNGFLAAENEKWAARVPQNPTAKALMQGLQNGHSRQPAEHAYYRQQHESALEDSDPSDGHHDLEENIGDFLTRLEDPRSLDILSGDNRRVGRGIEREP</sequence>
<feature type="region of interest" description="Disordered" evidence="1">
    <location>
        <begin position="459"/>
        <end position="532"/>
    </location>
</feature>
<feature type="region of interest" description="Disordered" evidence="1">
    <location>
        <begin position="376"/>
        <end position="429"/>
    </location>
</feature>
<dbReference type="EMBL" id="JH795875">
    <property type="protein sequence ID" value="EJT97847.1"/>
    <property type="molecule type" value="Genomic_DNA"/>
</dbReference>
<dbReference type="GeneID" id="63692067"/>
<evidence type="ECO:0000256" key="1">
    <source>
        <dbReference type="SAM" id="MobiDB-lite"/>
    </source>
</evidence>
<feature type="compositionally biased region" description="Basic residues" evidence="1">
    <location>
        <begin position="231"/>
        <end position="242"/>
    </location>
</feature>
<organism evidence="2 3">
    <name type="scientific">Dacryopinax primogenitus (strain DJM 731)</name>
    <name type="common">Brown rot fungus</name>
    <dbReference type="NCBI Taxonomy" id="1858805"/>
    <lineage>
        <taxon>Eukaryota</taxon>
        <taxon>Fungi</taxon>
        <taxon>Dikarya</taxon>
        <taxon>Basidiomycota</taxon>
        <taxon>Agaricomycotina</taxon>
        <taxon>Dacrymycetes</taxon>
        <taxon>Dacrymycetales</taxon>
        <taxon>Dacrymycetaceae</taxon>
        <taxon>Dacryopinax</taxon>
    </lineage>
</organism>
<evidence type="ECO:0000313" key="3">
    <source>
        <dbReference type="Proteomes" id="UP000030653"/>
    </source>
</evidence>
<dbReference type="RefSeq" id="XP_040624745.1">
    <property type="nucleotide sequence ID" value="XM_040777005.1"/>
</dbReference>
<feature type="region of interest" description="Disordered" evidence="1">
    <location>
        <begin position="70"/>
        <end position="326"/>
    </location>
</feature>
<feature type="compositionally biased region" description="Basic and acidic residues" evidence="1">
    <location>
        <begin position="616"/>
        <end position="628"/>
    </location>
</feature>
<dbReference type="AlphaFoldDB" id="M5G258"/>
<feature type="compositionally biased region" description="Gly residues" evidence="1">
    <location>
        <begin position="287"/>
        <end position="298"/>
    </location>
</feature>
<dbReference type="HOGENOM" id="CLU_435468_0_0_1"/>
<dbReference type="OrthoDB" id="10691140at2759"/>
<dbReference type="Proteomes" id="UP000030653">
    <property type="component" value="Unassembled WGS sequence"/>
</dbReference>
<reference evidence="2 3" key="1">
    <citation type="journal article" date="2012" name="Science">
        <title>The Paleozoic origin of enzymatic lignin decomposition reconstructed from 31 fungal genomes.</title>
        <authorList>
            <person name="Floudas D."/>
            <person name="Binder M."/>
            <person name="Riley R."/>
            <person name="Barry K."/>
            <person name="Blanchette R.A."/>
            <person name="Henrissat B."/>
            <person name="Martinez A.T."/>
            <person name="Otillar R."/>
            <person name="Spatafora J.W."/>
            <person name="Yadav J.S."/>
            <person name="Aerts A."/>
            <person name="Benoit I."/>
            <person name="Boyd A."/>
            <person name="Carlson A."/>
            <person name="Copeland A."/>
            <person name="Coutinho P.M."/>
            <person name="de Vries R.P."/>
            <person name="Ferreira P."/>
            <person name="Findley K."/>
            <person name="Foster B."/>
            <person name="Gaskell J."/>
            <person name="Glotzer D."/>
            <person name="Gorecki P."/>
            <person name="Heitman J."/>
            <person name="Hesse C."/>
            <person name="Hori C."/>
            <person name="Igarashi K."/>
            <person name="Jurgens J.A."/>
            <person name="Kallen N."/>
            <person name="Kersten P."/>
            <person name="Kohler A."/>
            <person name="Kuees U."/>
            <person name="Kumar T.K.A."/>
            <person name="Kuo A."/>
            <person name="LaButti K."/>
            <person name="Larrondo L.F."/>
            <person name="Lindquist E."/>
            <person name="Ling A."/>
            <person name="Lombard V."/>
            <person name="Lucas S."/>
            <person name="Lundell T."/>
            <person name="Martin R."/>
            <person name="McLaughlin D.J."/>
            <person name="Morgenstern I."/>
            <person name="Morin E."/>
            <person name="Murat C."/>
            <person name="Nagy L.G."/>
            <person name="Nolan M."/>
            <person name="Ohm R.A."/>
            <person name="Patyshakuliyeva A."/>
            <person name="Rokas A."/>
            <person name="Ruiz-Duenas F.J."/>
            <person name="Sabat G."/>
            <person name="Salamov A."/>
            <person name="Samejima M."/>
            <person name="Schmutz J."/>
            <person name="Slot J.C."/>
            <person name="St John F."/>
            <person name="Stenlid J."/>
            <person name="Sun H."/>
            <person name="Sun S."/>
            <person name="Syed K."/>
            <person name="Tsang A."/>
            <person name="Wiebenga A."/>
            <person name="Young D."/>
            <person name="Pisabarro A."/>
            <person name="Eastwood D.C."/>
            <person name="Martin F."/>
            <person name="Cullen D."/>
            <person name="Grigoriev I.V."/>
            <person name="Hibbett D.S."/>
        </authorList>
    </citation>
    <scope>NUCLEOTIDE SEQUENCE [LARGE SCALE GENOMIC DNA]</scope>
    <source>
        <strain evidence="2 3">DJM-731 SS1</strain>
    </source>
</reference>
<gene>
    <name evidence="2" type="ORF">DACRYDRAFT_91309</name>
</gene>
<feature type="compositionally biased region" description="Polar residues" evidence="1">
    <location>
        <begin position="459"/>
        <end position="471"/>
    </location>
</feature>
<feature type="compositionally biased region" description="Gly residues" evidence="1">
    <location>
        <begin position="391"/>
        <end position="401"/>
    </location>
</feature>
<evidence type="ECO:0000313" key="2">
    <source>
        <dbReference type="EMBL" id="EJT97847.1"/>
    </source>
</evidence>
<feature type="region of interest" description="Disordered" evidence="1">
    <location>
        <begin position="576"/>
        <end position="628"/>
    </location>
</feature>
<proteinExistence type="predicted"/>
<keyword evidence="3" id="KW-1185">Reference proteome</keyword>
<protein>
    <submittedName>
        <fullName evidence="2">Uncharacterized protein</fullName>
    </submittedName>
</protein>
<name>M5G258_DACPD</name>